<dbReference type="RefSeq" id="WP_212676699.1">
    <property type="nucleotide sequence ID" value="NZ_JAGSPJ010000007.1"/>
</dbReference>
<organism evidence="1 2">
    <name type="scientific">Undibacterium fentianense</name>
    <dbReference type="NCBI Taxonomy" id="2828728"/>
    <lineage>
        <taxon>Bacteria</taxon>
        <taxon>Pseudomonadati</taxon>
        <taxon>Pseudomonadota</taxon>
        <taxon>Betaproteobacteria</taxon>
        <taxon>Burkholderiales</taxon>
        <taxon>Oxalobacteraceae</taxon>
        <taxon>Undibacterium</taxon>
    </lineage>
</organism>
<comment type="caution">
    <text evidence="1">The sequence shown here is derived from an EMBL/GenBank/DDBJ whole genome shotgun (WGS) entry which is preliminary data.</text>
</comment>
<dbReference type="Proteomes" id="UP000678545">
    <property type="component" value="Unassembled WGS sequence"/>
</dbReference>
<dbReference type="AlphaFoldDB" id="A0A941E8A2"/>
<reference evidence="1" key="1">
    <citation type="submission" date="2021-04" db="EMBL/GenBank/DDBJ databases">
        <title>novel species isolated from subtropical streams in China.</title>
        <authorList>
            <person name="Lu H."/>
        </authorList>
    </citation>
    <scope>NUCLEOTIDE SEQUENCE</scope>
    <source>
        <strain evidence="1">FT137W</strain>
    </source>
</reference>
<keyword evidence="2" id="KW-1185">Reference proteome</keyword>
<evidence type="ECO:0000313" key="2">
    <source>
        <dbReference type="Proteomes" id="UP000678545"/>
    </source>
</evidence>
<evidence type="ECO:0000313" key="1">
    <source>
        <dbReference type="EMBL" id="MBR7801583.1"/>
    </source>
</evidence>
<proteinExistence type="predicted"/>
<dbReference type="EMBL" id="JAGSPJ010000007">
    <property type="protein sequence ID" value="MBR7801583.1"/>
    <property type="molecule type" value="Genomic_DNA"/>
</dbReference>
<sequence>MQTNSASAELRKKEREAYRFVRLNASKWIIETQISLLNLVTSRACCRLFGVEFPFRTRISAFRRKLVEPVGFFRLNDQLGIAELVRQIP</sequence>
<protein>
    <submittedName>
        <fullName evidence="1">Uncharacterized protein</fullName>
    </submittedName>
</protein>
<accession>A0A941E8A2</accession>
<gene>
    <name evidence="1" type="ORF">KDM90_16345</name>
</gene>
<name>A0A941E8A2_9BURK</name>